<dbReference type="EMBL" id="JAGGMR010000001">
    <property type="protein sequence ID" value="MBP2193397.1"/>
    <property type="molecule type" value="Genomic_DNA"/>
</dbReference>
<evidence type="ECO:0000313" key="4">
    <source>
        <dbReference type="Proteomes" id="UP001519325"/>
    </source>
</evidence>
<accession>A0ABS4QNW8</accession>
<dbReference type="InterPro" id="IPR050493">
    <property type="entry name" value="FAD-dep_Monooxygenase_BioMet"/>
</dbReference>
<dbReference type="Pfam" id="PF13450">
    <property type="entry name" value="NAD_binding_8"/>
    <property type="match status" value="1"/>
</dbReference>
<dbReference type="Gene3D" id="3.30.9.10">
    <property type="entry name" value="D-Amino Acid Oxidase, subunit A, domain 2"/>
    <property type="match status" value="1"/>
</dbReference>
<evidence type="ECO:0000313" key="3">
    <source>
        <dbReference type="EMBL" id="MBP2193397.1"/>
    </source>
</evidence>
<keyword evidence="2" id="KW-0503">Monooxygenase</keyword>
<protein>
    <submittedName>
        <fullName evidence="3">2-polyprenyl-6-methoxyphenol hydroxylase-like FAD-dependent oxidoreductase</fullName>
    </submittedName>
</protein>
<dbReference type="RefSeq" id="WP_209896661.1">
    <property type="nucleotide sequence ID" value="NZ_JAGGMR010000001.1"/>
</dbReference>
<dbReference type="InterPro" id="IPR036188">
    <property type="entry name" value="FAD/NAD-bd_sf"/>
</dbReference>
<dbReference type="Proteomes" id="UP001519325">
    <property type="component" value="Unassembled WGS sequence"/>
</dbReference>
<gene>
    <name evidence="3" type="ORF">BJ987_006298</name>
</gene>
<keyword evidence="1" id="KW-0560">Oxidoreductase</keyword>
<dbReference type="PRINTS" id="PR00420">
    <property type="entry name" value="RNGMNOXGNASE"/>
</dbReference>
<dbReference type="PANTHER" id="PTHR13789:SF309">
    <property type="entry name" value="PUTATIVE (AFU_ORTHOLOGUE AFUA_6G14510)-RELATED"/>
    <property type="match status" value="1"/>
</dbReference>
<evidence type="ECO:0000256" key="1">
    <source>
        <dbReference type="ARBA" id="ARBA00023002"/>
    </source>
</evidence>
<dbReference type="Gene3D" id="3.50.50.60">
    <property type="entry name" value="FAD/NAD(P)-binding domain"/>
    <property type="match status" value="1"/>
</dbReference>
<organism evidence="3 4">
    <name type="scientific">Nocardia goodfellowii</name>
    <dbReference type="NCBI Taxonomy" id="882446"/>
    <lineage>
        <taxon>Bacteria</taxon>
        <taxon>Bacillati</taxon>
        <taxon>Actinomycetota</taxon>
        <taxon>Actinomycetes</taxon>
        <taxon>Mycobacteriales</taxon>
        <taxon>Nocardiaceae</taxon>
        <taxon>Nocardia</taxon>
    </lineage>
</organism>
<comment type="caution">
    <text evidence="3">The sequence shown here is derived from an EMBL/GenBank/DDBJ whole genome shotgun (WGS) entry which is preliminary data.</text>
</comment>
<name>A0ABS4QNW8_9NOCA</name>
<sequence>MVTIIGGGIAGTVLAGALARRNHSVTVFERQPSARGGAFLVLDRHAHDVLAGLGVSLGDLHAASYPVPGLQFHYRPDTRNAIGSGGQRLYRRSELMRVLTEFATAARADIRYDVAVTEVDPVTGTLYSEDRGVAVDDLLIAADGIDSIARGRLEPERVPRYAGQVVLYGTTRGRVFLHTDPTILHFDGQLGAGPIPLSTFGHHWNDDAAFWFVRLTRDPILQQGNGFHPTADWAEAVRQAAPNLPEAMDTLLAATDRVHVSNARIVPLTGAAPPAAPVILCGDADHAITPAAARGAIEAIDDAAALFEALLAGGDPAAAMADRRARITVEREQSQRRFASPRP</sequence>
<keyword evidence="4" id="KW-1185">Reference proteome</keyword>
<dbReference type="PANTHER" id="PTHR13789">
    <property type="entry name" value="MONOOXYGENASE"/>
    <property type="match status" value="1"/>
</dbReference>
<proteinExistence type="predicted"/>
<reference evidence="3 4" key="1">
    <citation type="submission" date="2021-03" db="EMBL/GenBank/DDBJ databases">
        <title>Sequencing the genomes of 1000 actinobacteria strains.</title>
        <authorList>
            <person name="Klenk H.-P."/>
        </authorList>
    </citation>
    <scope>NUCLEOTIDE SEQUENCE [LARGE SCALE GENOMIC DNA]</scope>
    <source>
        <strain evidence="3 4">DSM 45516</strain>
    </source>
</reference>
<dbReference type="SUPFAM" id="SSF51905">
    <property type="entry name" value="FAD/NAD(P)-binding domain"/>
    <property type="match status" value="1"/>
</dbReference>
<evidence type="ECO:0000256" key="2">
    <source>
        <dbReference type="ARBA" id="ARBA00023033"/>
    </source>
</evidence>